<gene>
    <name evidence="2" type="ORF">HMPREF9607_02814</name>
</gene>
<dbReference type="EMBL" id="ADZU01000044">
    <property type="protein sequence ID" value="EFS90975.1"/>
    <property type="molecule type" value="Genomic_DNA"/>
</dbReference>
<evidence type="ECO:0000313" key="2">
    <source>
        <dbReference type="EMBL" id="EFS90975.1"/>
    </source>
</evidence>
<feature type="region of interest" description="Disordered" evidence="1">
    <location>
        <begin position="1"/>
        <end position="90"/>
    </location>
</feature>
<comment type="caution">
    <text evidence="2">The sequence shown here is derived from an EMBL/GenBank/DDBJ whole genome shotgun (WGS) entry which is preliminary data.</text>
</comment>
<evidence type="ECO:0000256" key="1">
    <source>
        <dbReference type="SAM" id="MobiDB-lite"/>
    </source>
</evidence>
<name>A0ABP2K5B3_9ACTN</name>
<feature type="compositionally biased region" description="Polar residues" evidence="1">
    <location>
        <begin position="79"/>
        <end position="90"/>
    </location>
</feature>
<reference evidence="2" key="1">
    <citation type="submission" date="2010-08" db="EMBL/GenBank/DDBJ databases">
        <authorList>
            <person name="Weinstock G."/>
            <person name="Sodergren E."/>
            <person name="Clifton S."/>
            <person name="Fulton L."/>
            <person name="Fulton B."/>
            <person name="Courtney L."/>
            <person name="Fronick C."/>
            <person name="Harrison M."/>
            <person name="Strong C."/>
            <person name="Farmer C."/>
            <person name="Delahaunty K."/>
            <person name="Markovic C."/>
            <person name="Hall O."/>
            <person name="Minx P."/>
            <person name="Tomlinson C."/>
            <person name="Mitreva M."/>
            <person name="Hou S."/>
            <person name="Chen J."/>
            <person name="Wollam A."/>
            <person name="Pepin K.H."/>
            <person name="Johnson M."/>
            <person name="Bhonagiri V."/>
            <person name="Zhang X."/>
            <person name="Suruliraj S."/>
            <person name="Warren W."/>
            <person name="Chinwalla A."/>
            <person name="Mardis E.R."/>
            <person name="Wilson R.K."/>
        </authorList>
    </citation>
    <scope>NUCLEOTIDE SEQUENCE [LARGE SCALE GENOMIC DNA]</scope>
    <source>
        <strain evidence="2">HL044PA1</strain>
    </source>
</reference>
<protein>
    <submittedName>
        <fullName evidence="2">Uncharacterized protein</fullName>
    </submittedName>
</protein>
<keyword evidence="3" id="KW-1185">Reference proteome</keyword>
<organism evidence="2 3">
    <name type="scientific">Cutibacterium modestum HL044PA1</name>
    <dbReference type="NCBI Taxonomy" id="765109"/>
    <lineage>
        <taxon>Bacteria</taxon>
        <taxon>Bacillati</taxon>
        <taxon>Actinomycetota</taxon>
        <taxon>Actinomycetes</taxon>
        <taxon>Propionibacteriales</taxon>
        <taxon>Propionibacteriaceae</taxon>
        <taxon>Cutibacterium</taxon>
        <taxon>Cutibacterium modestum</taxon>
    </lineage>
</organism>
<feature type="compositionally biased region" description="Basic and acidic residues" evidence="1">
    <location>
        <begin position="55"/>
        <end position="71"/>
    </location>
</feature>
<dbReference type="Proteomes" id="UP000003179">
    <property type="component" value="Unassembled WGS sequence"/>
</dbReference>
<proteinExistence type="predicted"/>
<feature type="compositionally biased region" description="Polar residues" evidence="1">
    <location>
        <begin position="21"/>
        <end position="36"/>
    </location>
</feature>
<evidence type="ECO:0000313" key="3">
    <source>
        <dbReference type="Proteomes" id="UP000003179"/>
    </source>
</evidence>
<accession>A0ABP2K5B3</accession>
<sequence length="127" mass="13696">MTTGSLPGLGFLRGSYDDGAASTSGLSHLGRTTSISIEGDDKIKGSDPRWQPQERPGDERDGTYRLKDRPHQPGFGADNENSSGLSPLTDRSTYVVKISRVATDARAGAGQVTQHLLGEWIKRRVEA</sequence>